<dbReference type="EMBL" id="GL871174">
    <property type="protein sequence ID" value="EGC32797.1"/>
    <property type="molecule type" value="Genomic_DNA"/>
</dbReference>
<dbReference type="STRING" id="5786.F0ZTD3"/>
<dbReference type="GO" id="GO:0006631">
    <property type="term" value="P:fatty acid metabolic process"/>
    <property type="evidence" value="ECO:0007669"/>
    <property type="project" value="InterPro"/>
</dbReference>
<dbReference type="GO" id="GO:0016491">
    <property type="term" value="F:oxidoreductase activity"/>
    <property type="evidence" value="ECO:0000318"/>
    <property type="project" value="GO_Central"/>
</dbReference>
<dbReference type="InParanoid" id="F0ZTD3"/>
<dbReference type="Pfam" id="PF02737">
    <property type="entry name" value="3HCDH_N"/>
    <property type="match status" value="1"/>
</dbReference>
<dbReference type="InterPro" id="IPR006176">
    <property type="entry name" value="3-OHacyl-CoA_DH_NAD-bd"/>
</dbReference>
<dbReference type="SUPFAM" id="SSF48179">
    <property type="entry name" value="6-phosphogluconate dehydrogenase C-terminal domain-like"/>
    <property type="match status" value="1"/>
</dbReference>
<dbReference type="RefSeq" id="XP_003290685.1">
    <property type="nucleotide sequence ID" value="XM_003290637.1"/>
</dbReference>
<reference evidence="9" key="1">
    <citation type="journal article" date="2011" name="Genome Biol.">
        <title>Comparative genomics of the social amoebae Dictyostelium discoideum and Dictyostelium purpureum.</title>
        <authorList>
            <consortium name="US DOE Joint Genome Institute (JGI-PGF)"/>
            <person name="Sucgang R."/>
            <person name="Kuo A."/>
            <person name="Tian X."/>
            <person name="Salerno W."/>
            <person name="Parikh A."/>
            <person name="Feasley C.L."/>
            <person name="Dalin E."/>
            <person name="Tu H."/>
            <person name="Huang E."/>
            <person name="Barry K."/>
            <person name="Lindquist E."/>
            <person name="Shapiro H."/>
            <person name="Bruce D."/>
            <person name="Schmutz J."/>
            <person name="Salamov A."/>
            <person name="Fey P."/>
            <person name="Gaudet P."/>
            <person name="Anjard C."/>
            <person name="Babu M.M."/>
            <person name="Basu S."/>
            <person name="Bushmanova Y."/>
            <person name="van der Wel H."/>
            <person name="Katoh-Kurasawa M."/>
            <person name="Dinh C."/>
            <person name="Coutinho P.M."/>
            <person name="Saito T."/>
            <person name="Elias M."/>
            <person name="Schaap P."/>
            <person name="Kay R.R."/>
            <person name="Henrissat B."/>
            <person name="Eichinger L."/>
            <person name="Rivero F."/>
            <person name="Putnam N.H."/>
            <person name="West C.M."/>
            <person name="Loomis W.F."/>
            <person name="Chisholm R.L."/>
            <person name="Shaulsky G."/>
            <person name="Strassmann J.E."/>
            <person name="Queller D.C."/>
            <person name="Kuspa A."/>
            <person name="Grigoriev I.V."/>
        </authorList>
    </citation>
    <scope>NUCLEOTIDE SEQUENCE [LARGE SCALE GENOMIC DNA]</scope>
    <source>
        <strain evidence="9">QSDP1</strain>
    </source>
</reference>
<dbReference type="Proteomes" id="UP000001064">
    <property type="component" value="Unassembled WGS sequence"/>
</dbReference>
<comment type="similarity">
    <text evidence="2">Belongs to the 3-hydroxyacyl-CoA dehydrogenase family.</text>
</comment>
<protein>
    <recommendedName>
        <fullName evidence="10">3-hydroxybutyryl-CoA dehydrogenase</fullName>
    </recommendedName>
</protein>
<dbReference type="FunCoup" id="F0ZTD3">
    <property type="interactions" value="245"/>
</dbReference>
<dbReference type="GO" id="GO:0016616">
    <property type="term" value="F:oxidoreductase activity, acting on the CH-OH group of donors, NAD or NADP as acceptor"/>
    <property type="evidence" value="ECO:0007669"/>
    <property type="project" value="InterPro"/>
</dbReference>
<feature type="domain" description="3-hydroxyacyl-CoA dehydrogenase NAD binding" evidence="7">
    <location>
        <begin position="23"/>
        <end position="202"/>
    </location>
</feature>
<sequence>MLGLRKAAQSGLRFYSSAVHIQTVGVIGSGQMGSGIAQVLAQVAKRNVILVDSKKESIEKSLININNLLTKQLNKGNITEAEKSATLSRISFSDDIKSVKDADMVIEAIVENPEIKSKLFQELAAICKPGAILASNTSSISITQISANTKTPENVIGMHFMNPVQVMKLVEVIPALGTSQNTVDVTLQLAKEMGKTTTLSKDMPGFIANRLLMPYINEAVQAFDEGLGTLEHIDTTMLLGCNMPMGPLALADFIGLDTCYSIMNILHTQLGDKYRPAPLLKRYVEAGRLGKKVGHGFYLYK</sequence>
<feature type="binding site" evidence="5">
    <location>
        <position position="162"/>
    </location>
    <ligand>
        <name>NAD(+)</name>
        <dbReference type="ChEBI" id="CHEBI:57540"/>
    </ligand>
</feature>
<dbReference type="PIRSF" id="PIRSF000105">
    <property type="entry name" value="HCDH"/>
    <property type="match status" value="1"/>
</dbReference>
<dbReference type="GeneID" id="10508224"/>
<organism evidence="8 9">
    <name type="scientific">Dictyostelium purpureum</name>
    <name type="common">Slime mold</name>
    <dbReference type="NCBI Taxonomy" id="5786"/>
    <lineage>
        <taxon>Eukaryota</taxon>
        <taxon>Amoebozoa</taxon>
        <taxon>Evosea</taxon>
        <taxon>Eumycetozoa</taxon>
        <taxon>Dictyostelia</taxon>
        <taxon>Dictyosteliales</taxon>
        <taxon>Dictyosteliaceae</taxon>
        <taxon>Dictyostelium</taxon>
    </lineage>
</organism>
<keyword evidence="5" id="KW-0520">NAD</keyword>
<evidence type="ECO:0000259" key="6">
    <source>
        <dbReference type="Pfam" id="PF00725"/>
    </source>
</evidence>
<dbReference type="Pfam" id="PF00725">
    <property type="entry name" value="3HCDH"/>
    <property type="match status" value="1"/>
</dbReference>
<dbReference type="InterPro" id="IPR006108">
    <property type="entry name" value="3HC_DH_C"/>
</dbReference>
<comment type="pathway">
    <text evidence="1">Lipid metabolism; fatty acid beta-oxidation.</text>
</comment>
<feature type="binding site" evidence="5">
    <location>
        <position position="292"/>
    </location>
    <ligand>
        <name>NAD(+)</name>
        <dbReference type="ChEBI" id="CHEBI:57540"/>
    </ligand>
</feature>
<feature type="binding site" evidence="5">
    <location>
        <begin position="28"/>
        <end position="33"/>
    </location>
    <ligand>
        <name>NAD(+)</name>
        <dbReference type="ChEBI" id="CHEBI:57540"/>
    </ligand>
</feature>
<dbReference type="OMA" id="MRLGCNQ"/>
<feature type="binding site" evidence="5">
    <location>
        <position position="111"/>
    </location>
    <ligand>
        <name>NAD(+)</name>
        <dbReference type="ChEBI" id="CHEBI:57540"/>
    </ligand>
</feature>
<name>F0ZTD3_DICPU</name>
<evidence type="ECO:0000256" key="2">
    <source>
        <dbReference type="ARBA" id="ARBA00009463"/>
    </source>
</evidence>
<dbReference type="InterPro" id="IPR022694">
    <property type="entry name" value="3-OHacyl-CoA_DH"/>
</dbReference>
<keyword evidence="3" id="KW-0560">Oxidoreductase</keyword>
<feature type="binding site" evidence="5">
    <location>
        <position position="52"/>
    </location>
    <ligand>
        <name>NAD(+)</name>
        <dbReference type="ChEBI" id="CHEBI:57540"/>
    </ligand>
</feature>
<dbReference type="OrthoDB" id="5958943at2759"/>
<evidence type="ECO:0000259" key="7">
    <source>
        <dbReference type="Pfam" id="PF02737"/>
    </source>
</evidence>
<dbReference type="FunFam" id="3.40.50.720:FF:000009">
    <property type="entry name" value="Fatty oxidation complex, alpha subunit"/>
    <property type="match status" value="1"/>
</dbReference>
<feature type="binding site" evidence="5">
    <location>
        <position position="138"/>
    </location>
    <ligand>
        <name>NAD(+)</name>
        <dbReference type="ChEBI" id="CHEBI:57540"/>
    </ligand>
</feature>
<dbReference type="AlphaFoldDB" id="F0ZTD3"/>
<dbReference type="InterPro" id="IPR013328">
    <property type="entry name" value="6PGD_dom2"/>
</dbReference>
<evidence type="ECO:0000256" key="4">
    <source>
        <dbReference type="PIRSR" id="PIRSR000105-1"/>
    </source>
</evidence>
<keyword evidence="9" id="KW-1185">Reference proteome</keyword>
<accession>F0ZTD3</accession>
<evidence type="ECO:0000256" key="1">
    <source>
        <dbReference type="ARBA" id="ARBA00005005"/>
    </source>
</evidence>
<evidence type="ECO:0000313" key="9">
    <source>
        <dbReference type="Proteomes" id="UP000001064"/>
    </source>
</evidence>
<evidence type="ECO:0008006" key="10">
    <source>
        <dbReference type="Google" id="ProtNLM"/>
    </source>
</evidence>
<dbReference type="Gene3D" id="1.10.1040.10">
    <property type="entry name" value="N-(1-d-carboxylethyl)-l-norvaline Dehydrogenase, domain 2"/>
    <property type="match status" value="1"/>
</dbReference>
<dbReference type="PANTHER" id="PTHR48075:SF5">
    <property type="entry name" value="3-HYDROXYBUTYRYL-COA DEHYDROGENASE"/>
    <property type="match status" value="1"/>
</dbReference>
<evidence type="ECO:0000313" key="8">
    <source>
        <dbReference type="EMBL" id="EGC32797.1"/>
    </source>
</evidence>
<feature type="domain" description="3-hydroxyacyl-CoA dehydrogenase C-terminal" evidence="6">
    <location>
        <begin position="205"/>
        <end position="300"/>
    </location>
</feature>
<dbReference type="SUPFAM" id="SSF51735">
    <property type="entry name" value="NAD(P)-binding Rossmann-fold domains"/>
    <property type="match status" value="1"/>
</dbReference>
<dbReference type="InterPro" id="IPR036291">
    <property type="entry name" value="NAD(P)-bd_dom_sf"/>
</dbReference>
<dbReference type="GO" id="GO:0070403">
    <property type="term" value="F:NAD+ binding"/>
    <property type="evidence" value="ECO:0007669"/>
    <property type="project" value="InterPro"/>
</dbReference>
<dbReference type="InterPro" id="IPR008927">
    <property type="entry name" value="6-PGluconate_DH-like_C_sf"/>
</dbReference>
<dbReference type="VEuPathDB" id="AmoebaDB:DICPUDRAFT_81401"/>
<feature type="binding site" evidence="5">
    <location>
        <position position="116"/>
    </location>
    <ligand>
        <name>NAD(+)</name>
        <dbReference type="ChEBI" id="CHEBI:57540"/>
    </ligand>
</feature>
<dbReference type="eggNOG" id="KOG2304">
    <property type="taxonomic scope" value="Eukaryota"/>
</dbReference>
<evidence type="ECO:0000256" key="3">
    <source>
        <dbReference type="ARBA" id="ARBA00023002"/>
    </source>
</evidence>
<proteinExistence type="inferred from homology"/>
<evidence type="ECO:0000256" key="5">
    <source>
        <dbReference type="PIRSR" id="PIRSR000105-2"/>
    </source>
</evidence>
<dbReference type="PANTHER" id="PTHR48075">
    <property type="entry name" value="3-HYDROXYACYL-COA DEHYDROGENASE FAMILY PROTEIN"/>
    <property type="match status" value="1"/>
</dbReference>
<gene>
    <name evidence="8" type="ORF">DICPUDRAFT_81401</name>
</gene>
<dbReference type="Gene3D" id="3.40.50.720">
    <property type="entry name" value="NAD(P)-binding Rossmann-like Domain"/>
    <property type="match status" value="1"/>
</dbReference>
<dbReference type="KEGG" id="dpp:DICPUDRAFT_81401"/>
<feature type="site" description="Important for catalytic activity" evidence="4">
    <location>
        <position position="159"/>
    </location>
</feature>